<name>A0A0N4XAZ2_HAEPC</name>
<keyword evidence="5" id="KW-1185">Reference proteome</keyword>
<evidence type="ECO:0000313" key="6">
    <source>
        <dbReference type="WBParaSite" id="HPLM_0002153701-mRNA-1"/>
    </source>
</evidence>
<organism evidence="6">
    <name type="scientific">Haemonchus placei</name>
    <name type="common">Barber's pole worm</name>
    <dbReference type="NCBI Taxonomy" id="6290"/>
    <lineage>
        <taxon>Eukaryota</taxon>
        <taxon>Metazoa</taxon>
        <taxon>Ecdysozoa</taxon>
        <taxon>Nematoda</taxon>
        <taxon>Chromadorea</taxon>
        <taxon>Rhabditida</taxon>
        <taxon>Rhabditina</taxon>
        <taxon>Rhabditomorpha</taxon>
        <taxon>Strongyloidea</taxon>
        <taxon>Trichostrongylidae</taxon>
        <taxon>Haemonchus</taxon>
    </lineage>
</organism>
<dbReference type="GO" id="GO:0005737">
    <property type="term" value="C:cytoplasm"/>
    <property type="evidence" value="ECO:0007669"/>
    <property type="project" value="TreeGrafter"/>
</dbReference>
<gene>
    <name evidence="4" type="ORF">HPLM_LOCUS21527</name>
</gene>
<dbReference type="Proteomes" id="UP000268014">
    <property type="component" value="Unassembled WGS sequence"/>
</dbReference>
<dbReference type="AlphaFoldDB" id="A0A0N4XAZ2"/>
<dbReference type="GO" id="GO:0003676">
    <property type="term" value="F:nucleic acid binding"/>
    <property type="evidence" value="ECO:0007669"/>
    <property type="project" value="InterPro"/>
</dbReference>
<dbReference type="GO" id="GO:0043138">
    <property type="term" value="F:3'-5' DNA helicase activity"/>
    <property type="evidence" value="ECO:0007669"/>
    <property type="project" value="TreeGrafter"/>
</dbReference>
<reference evidence="6" key="1">
    <citation type="submission" date="2017-02" db="UniProtKB">
        <authorList>
            <consortium name="WormBaseParasite"/>
        </authorList>
    </citation>
    <scope>IDENTIFICATION</scope>
</reference>
<reference evidence="4 5" key="2">
    <citation type="submission" date="2018-11" db="EMBL/GenBank/DDBJ databases">
        <authorList>
            <consortium name="Pathogen Informatics"/>
        </authorList>
    </citation>
    <scope>NUCLEOTIDE SEQUENCE [LARGE SCALE GENOMIC DNA]</scope>
    <source>
        <strain evidence="4 5">MHpl1</strain>
    </source>
</reference>
<dbReference type="PANTHER" id="PTHR13710:SF120">
    <property type="entry name" value="BIFUNCTIONAL 3'-5' EXONUCLEASE_ATP-DEPENDENT HELICASE WRN"/>
    <property type="match status" value="1"/>
</dbReference>
<accession>A0A0N4XAZ2</accession>
<dbReference type="Gene3D" id="3.40.50.300">
    <property type="entry name" value="P-loop containing nucleotide triphosphate hydrolases"/>
    <property type="match status" value="2"/>
</dbReference>
<feature type="region of interest" description="Disordered" evidence="2">
    <location>
        <begin position="24"/>
        <end position="99"/>
    </location>
</feature>
<dbReference type="EMBL" id="UZAF01023584">
    <property type="protein sequence ID" value="VDO90490.1"/>
    <property type="molecule type" value="Genomic_DNA"/>
</dbReference>
<dbReference type="WBParaSite" id="HPLM_0002153701-mRNA-1">
    <property type="protein sequence ID" value="HPLM_0002153701-mRNA-1"/>
    <property type="gene ID" value="HPLM_0002153701"/>
</dbReference>
<evidence type="ECO:0000313" key="4">
    <source>
        <dbReference type="EMBL" id="VDO90490.1"/>
    </source>
</evidence>
<dbReference type="InterPro" id="IPR014001">
    <property type="entry name" value="Helicase_ATP-bd"/>
</dbReference>
<dbReference type="PROSITE" id="PS51192">
    <property type="entry name" value="HELICASE_ATP_BIND_1"/>
    <property type="match status" value="1"/>
</dbReference>
<evidence type="ECO:0000256" key="2">
    <source>
        <dbReference type="SAM" id="MobiDB-lite"/>
    </source>
</evidence>
<dbReference type="InterPro" id="IPR027417">
    <property type="entry name" value="P-loop_NTPase"/>
</dbReference>
<dbReference type="SUPFAM" id="SSF52540">
    <property type="entry name" value="P-loop containing nucleoside triphosphate hydrolases"/>
    <property type="match status" value="1"/>
</dbReference>
<evidence type="ECO:0000313" key="5">
    <source>
        <dbReference type="Proteomes" id="UP000268014"/>
    </source>
</evidence>
<dbReference type="Pfam" id="PF00270">
    <property type="entry name" value="DEAD"/>
    <property type="match status" value="1"/>
</dbReference>
<dbReference type="GO" id="GO:0009378">
    <property type="term" value="F:four-way junction helicase activity"/>
    <property type="evidence" value="ECO:0007669"/>
    <property type="project" value="TreeGrafter"/>
</dbReference>
<protein>
    <submittedName>
        <fullName evidence="6">Helicase ATP-binding domain-containing protein</fullName>
    </submittedName>
</protein>
<dbReference type="STRING" id="6290.A0A0N4XAZ2"/>
<dbReference type="GO" id="GO:0005694">
    <property type="term" value="C:chromosome"/>
    <property type="evidence" value="ECO:0007669"/>
    <property type="project" value="TreeGrafter"/>
</dbReference>
<dbReference type="OrthoDB" id="10013439at2759"/>
<evidence type="ECO:0000256" key="1">
    <source>
        <dbReference type="ARBA" id="ARBA00005446"/>
    </source>
</evidence>
<dbReference type="PANTHER" id="PTHR13710">
    <property type="entry name" value="DNA HELICASE RECQ FAMILY MEMBER"/>
    <property type="match status" value="1"/>
</dbReference>
<dbReference type="SMART" id="SM00487">
    <property type="entry name" value="DEXDc"/>
    <property type="match status" value="1"/>
</dbReference>
<dbReference type="InterPro" id="IPR011545">
    <property type="entry name" value="DEAD/DEAH_box_helicase_dom"/>
</dbReference>
<dbReference type="GO" id="GO:0005524">
    <property type="term" value="F:ATP binding"/>
    <property type="evidence" value="ECO:0007669"/>
    <property type="project" value="InterPro"/>
</dbReference>
<sequence length="456" mass="50736">MSEGGYDSFDDEIVIKNPSVIDVLNSSDSCDDSLPPTPPPAEGVHALPGRSLPPNDDDEFSDPPPTPPPATTRKRKPTQDSDEYDEDEQNLPPTPPPIQCGDVLPFNFLHTISLRYDFQEYVHLDEMSKPMPIMNRSQSSRDNTFLGATPSQKALQTLKHYFGHSYFRPKQWDIVRNALEGKDQLVLMSTGYGKSVCYQLPGLMSSFLTLVVSPLISLMNDQVMSLTLNGVSASVLCGTTSLNQRDDIMDNIESGSLRLNGVSASVLCGTTSLNQRDDIMDNIESGSLRFLYLTPEYVENATSLLHRIKSKVRLIAIDEAHCVSQWGHDFRASYRHLAKIRNILSDCPVMALTATATKVVRKDIIDSLELINPVVVCTGFDRRNLYLSVSQMTSMKEDLTKLLVAEDNVLGRHFGGATIIYCQTRAMVESVHEYLRGQFGFVVRTLSLIFLDANYA</sequence>
<feature type="compositionally biased region" description="Acidic residues" evidence="2">
    <location>
        <begin position="80"/>
        <end position="89"/>
    </location>
</feature>
<dbReference type="GO" id="GO:0000724">
    <property type="term" value="P:double-strand break repair via homologous recombination"/>
    <property type="evidence" value="ECO:0007669"/>
    <property type="project" value="TreeGrafter"/>
</dbReference>
<comment type="similarity">
    <text evidence="1">Belongs to the helicase family. RecQ subfamily.</text>
</comment>
<dbReference type="GO" id="GO:0005654">
    <property type="term" value="C:nucleoplasm"/>
    <property type="evidence" value="ECO:0007669"/>
    <property type="project" value="TreeGrafter"/>
</dbReference>
<dbReference type="GO" id="GO:0000723">
    <property type="term" value="P:telomere maintenance"/>
    <property type="evidence" value="ECO:0007669"/>
    <property type="project" value="TreeGrafter"/>
</dbReference>
<proteinExistence type="inferred from homology"/>
<evidence type="ECO:0000259" key="3">
    <source>
        <dbReference type="PROSITE" id="PS51192"/>
    </source>
</evidence>
<feature type="domain" description="Helicase ATP-binding" evidence="3">
    <location>
        <begin position="175"/>
        <end position="374"/>
    </location>
</feature>